<dbReference type="Proteomes" id="UP000194236">
    <property type="component" value="Unassembled WGS sequence"/>
</dbReference>
<evidence type="ECO:0000313" key="3">
    <source>
        <dbReference type="Proteomes" id="UP000194236"/>
    </source>
</evidence>
<feature type="coiled-coil region" evidence="1">
    <location>
        <begin position="56"/>
        <end position="87"/>
    </location>
</feature>
<name>A0A1Y3BH48_EURMA</name>
<dbReference type="OrthoDB" id="6503761at2759"/>
<dbReference type="EMBL" id="MUJZ01025674">
    <property type="protein sequence ID" value="OTF78926.1"/>
    <property type="molecule type" value="Genomic_DNA"/>
</dbReference>
<gene>
    <name evidence="2" type="ORF">BLA29_006199</name>
</gene>
<organism evidence="2 3">
    <name type="scientific">Euroglyphus maynei</name>
    <name type="common">Mayne's house dust mite</name>
    <dbReference type="NCBI Taxonomy" id="6958"/>
    <lineage>
        <taxon>Eukaryota</taxon>
        <taxon>Metazoa</taxon>
        <taxon>Ecdysozoa</taxon>
        <taxon>Arthropoda</taxon>
        <taxon>Chelicerata</taxon>
        <taxon>Arachnida</taxon>
        <taxon>Acari</taxon>
        <taxon>Acariformes</taxon>
        <taxon>Sarcoptiformes</taxon>
        <taxon>Astigmata</taxon>
        <taxon>Psoroptidia</taxon>
        <taxon>Analgoidea</taxon>
        <taxon>Pyroglyphidae</taxon>
        <taxon>Pyroglyphinae</taxon>
        <taxon>Euroglyphus</taxon>
    </lineage>
</organism>
<accession>A0A1Y3BH48</accession>
<feature type="non-terminal residue" evidence="2">
    <location>
        <position position="1"/>
    </location>
</feature>
<keyword evidence="1" id="KW-0175">Coiled coil</keyword>
<protein>
    <submittedName>
        <fullName evidence="2">Uncharacterized protein</fullName>
    </submittedName>
</protein>
<reference evidence="2 3" key="1">
    <citation type="submission" date="2017-03" db="EMBL/GenBank/DDBJ databases">
        <title>Genome Survey of Euroglyphus maynei.</title>
        <authorList>
            <person name="Arlian L.G."/>
            <person name="Morgan M.S."/>
            <person name="Rider S.D."/>
        </authorList>
    </citation>
    <scope>NUCLEOTIDE SEQUENCE [LARGE SCALE GENOMIC DNA]</scope>
    <source>
        <strain evidence="2">Arlian Lab</strain>
        <tissue evidence="2">Whole body</tissue>
    </source>
</reference>
<evidence type="ECO:0000313" key="2">
    <source>
        <dbReference type="EMBL" id="OTF78926.1"/>
    </source>
</evidence>
<proteinExistence type="predicted"/>
<comment type="caution">
    <text evidence="2">The sequence shown here is derived from an EMBL/GenBank/DDBJ whole genome shotgun (WGS) entry which is preliminary data.</text>
</comment>
<sequence>YFDDYVPGGIPPHPSTLTTENKFDSTNTNFANFDSINKIGEPFSLPPFGESEQSVQQLSLEELKVKEEEYRKEEKEKLRQKEESKKDCEEWKFFLSLTAKADAITTKTQTVLEKLQTESAVKEISKFEDPTFSDQFDETAPKTSGAWAAFDETAEYNPSDPIFNLSEKDKTEPQQQKLIRTDKDQPLIDEGTKKIARELIEDFGFTNPAPGIPLVDTDTKASLFDIEEPSIDPFDTSFIDVEAIRSGESISKPILIKDIDVNEIDPFDTSYIESTIQKDLTIKD</sequence>
<keyword evidence="3" id="KW-1185">Reference proteome</keyword>
<dbReference type="AlphaFoldDB" id="A0A1Y3BH48"/>
<evidence type="ECO:0000256" key="1">
    <source>
        <dbReference type="SAM" id="Coils"/>
    </source>
</evidence>